<protein>
    <submittedName>
        <fullName evidence="1">Uncharacterized protein</fullName>
    </submittedName>
</protein>
<dbReference type="Proteomes" id="UP000187209">
    <property type="component" value="Unassembled WGS sequence"/>
</dbReference>
<dbReference type="OrthoDB" id="322025at2759"/>
<reference evidence="1 2" key="1">
    <citation type="submission" date="2016-11" db="EMBL/GenBank/DDBJ databases">
        <title>The macronuclear genome of Stentor coeruleus: a giant cell with tiny introns.</title>
        <authorList>
            <person name="Slabodnick M."/>
            <person name="Ruby J.G."/>
            <person name="Reiff S.B."/>
            <person name="Swart E.C."/>
            <person name="Gosai S."/>
            <person name="Prabakaran S."/>
            <person name="Witkowska E."/>
            <person name="Larue G.E."/>
            <person name="Fisher S."/>
            <person name="Freeman R.M."/>
            <person name="Gunawardena J."/>
            <person name="Chu W."/>
            <person name="Stover N.A."/>
            <person name="Gregory B.D."/>
            <person name="Nowacki M."/>
            <person name="Derisi J."/>
            <person name="Roy S.W."/>
            <person name="Marshall W.F."/>
            <person name="Sood P."/>
        </authorList>
    </citation>
    <scope>NUCLEOTIDE SEQUENCE [LARGE SCALE GENOMIC DNA]</scope>
    <source>
        <strain evidence="1">WM001</strain>
    </source>
</reference>
<name>A0A1R2ARG3_9CILI</name>
<organism evidence="1 2">
    <name type="scientific">Stentor coeruleus</name>
    <dbReference type="NCBI Taxonomy" id="5963"/>
    <lineage>
        <taxon>Eukaryota</taxon>
        <taxon>Sar</taxon>
        <taxon>Alveolata</taxon>
        <taxon>Ciliophora</taxon>
        <taxon>Postciliodesmatophora</taxon>
        <taxon>Heterotrichea</taxon>
        <taxon>Heterotrichida</taxon>
        <taxon>Stentoridae</taxon>
        <taxon>Stentor</taxon>
    </lineage>
</organism>
<accession>A0A1R2ARG3</accession>
<sequence length="276" mass="31747">MRFWCINLFRTEGEAYCAHEDSKDCNIGGVLLDCMADPRTYFTCQEDVMNVVNRFSAGEKLDVFLNVALNKALCYLGYNRVNPTLIAEIEKKSEIEIPTLSEVKRYPSNHLILHHDIDAEHANNSGFFAVIRKLKLARHGLYTCPVRTLMVFVSEEFVDVTSASFSVYNSATSYKKLVNVLEGGEFPSVSFRFEGQGAEYCEFEPWKISTLVPIVWVKFRVLKKLEIFLHNYFTGKYVYVKLIKAQDERENRHEGMNIDCRYVVPHGNIINLGKEL</sequence>
<dbReference type="EMBL" id="MPUH01001562">
    <property type="protein sequence ID" value="OMJ67107.1"/>
    <property type="molecule type" value="Genomic_DNA"/>
</dbReference>
<keyword evidence="2" id="KW-1185">Reference proteome</keyword>
<gene>
    <name evidence="1" type="ORF">SteCoe_35819</name>
</gene>
<evidence type="ECO:0000313" key="1">
    <source>
        <dbReference type="EMBL" id="OMJ67107.1"/>
    </source>
</evidence>
<proteinExistence type="predicted"/>
<comment type="caution">
    <text evidence="1">The sequence shown here is derived from an EMBL/GenBank/DDBJ whole genome shotgun (WGS) entry which is preliminary data.</text>
</comment>
<evidence type="ECO:0000313" key="2">
    <source>
        <dbReference type="Proteomes" id="UP000187209"/>
    </source>
</evidence>
<dbReference type="AlphaFoldDB" id="A0A1R2ARG3"/>